<sequence length="1296" mass="135414">MRYSLLGSALVLSLSAAAPHAAAEGIGPASSSCSCTSTVTVTVTVSTPYEASTTSTPLIISTTAPSHGVPVDPLSSASDNLSSSPSTIGADTSTRVTNGVTYPTGSPSIGSSNTLPVNPVLSNAIASNTAPSSTGSSSIDSSTIDSSGAGSSSTTLSDTSSSSIESSTPGSTGTISSHTGSSNTVTPGTRTDTTEPGSVGTGTTVHGTNTPQASVNLSTSHGLDDSVIPSTSDTSVPSSSTNVVGGSSTISSSTVQPLPIPVGLGNLSSTQSHTHGTSTSDDPLMTGPQSDGTPVTVTITSIETQVYFTVGPDGTTTTKPLFATDLPGFSTGPDGSTTTQPLFATTVGPDGSTTTQPPFLTGFPGFIIGTDGSTITQPDFITNPPSFTIGPDGSTTIEPPIGFTSLPSTEVTSSVNAISLDFHNIVPVINSWEKTPSPYLQKNIAKQLEGVENRVDDLAKKMGGDTSGGGGGCGSKKKKRNIFGDALHAATGAVSDVVGSLACTAKKLGDLRKGIIDKNIEAVKDIMKDIGSDNDHPPPNDSNNNDNDNEDNNDDDSDDDNDDDNHYDEPPHISSTASSTTSSSCTSEATAYQVTVRCEPTSTIYDGSTISTTTCSPSTTVTTTGCTVTGTTTTVTATATPTPTSGCSFERCGDGAACPRGEGGWLAPSLVDCATIPSSTVAALPTDLEGGYIVPAGAPQTQPDHVKRYVRPLEPIPDLNEADGLERVGLLTLDITREDKWLRPGFPVTGRWFEFGYELTAMGIRGLSGCTAIIIVTNKGVYFAHIWEIPVFSTLYEGPTPDDYFRENTFETLKVGTLDKNVQPVAYLVGFDRSPGALHSKHKPQIFVVTPFADGLSQGALKYPERAQWLADQFAQLVYPNGVPPDKVPMVVGYQIPTFDDAHGDGPWGKVVLEVTKLNRDLWQGRKRLLIGRWRLWVSGRHILDYDFWERTGWHWGHIWDPTAWNDDISLRKRGLCSFVPDSSTLLSGSSTTKQPTTLLTSTSTSTNSTVESTTTVDPVNPPGHVPGFSLPTTPPIPTPLTSTITSITSTETSTSTSMENSVESITTETSTSTSTSTSTETSVASTTTETSTSISTSTSTETSIESTTTVQPVDPRPGFTLPTTKPHHPPGLLPGFTLPHPHPPPRPTTTNVPDPETIPLPTEPGEQTCMSGPEVGKVNGRFVQDLSDLCNTVGGDGKNIRSLGPGDILEWSTPGFTSIGETFYASIKWKDGCKGQRQDGLWPVPGYTCGSLLFGNFDNCPAKGCYGGTRTVGCLEFKSWHERIATPHYAGEVSA</sequence>
<gene>
    <name evidence="3" type="ORF">BDW59DRAFT_166533</name>
</gene>
<feature type="compositionally biased region" description="Low complexity" evidence="1">
    <location>
        <begin position="225"/>
        <end position="255"/>
    </location>
</feature>
<feature type="compositionally biased region" description="Low complexity" evidence="1">
    <location>
        <begin position="132"/>
        <end position="182"/>
    </location>
</feature>
<feature type="region of interest" description="Disordered" evidence="1">
    <location>
        <begin position="128"/>
        <end position="294"/>
    </location>
</feature>
<dbReference type="PROSITE" id="PS51257">
    <property type="entry name" value="PROKAR_LIPOPROTEIN"/>
    <property type="match status" value="1"/>
</dbReference>
<dbReference type="EMBL" id="JBFXLS010000105">
    <property type="protein sequence ID" value="KAL2816067.1"/>
    <property type="molecule type" value="Genomic_DNA"/>
</dbReference>
<feature type="compositionally biased region" description="Polar residues" evidence="1">
    <location>
        <begin position="211"/>
        <end position="221"/>
    </location>
</feature>
<evidence type="ECO:0000256" key="1">
    <source>
        <dbReference type="SAM" id="MobiDB-lite"/>
    </source>
</evidence>
<feature type="compositionally biased region" description="Low complexity" evidence="1">
    <location>
        <begin position="574"/>
        <end position="584"/>
    </location>
</feature>
<feature type="compositionally biased region" description="Basic and acidic residues" evidence="1">
    <location>
        <begin position="529"/>
        <end position="538"/>
    </location>
</feature>
<accession>A0ABR4HKQ6</accession>
<feature type="region of interest" description="Disordered" evidence="1">
    <location>
        <begin position="529"/>
        <end position="584"/>
    </location>
</feature>
<feature type="compositionally biased region" description="Low complexity" evidence="1">
    <location>
        <begin position="987"/>
        <end position="1016"/>
    </location>
</feature>
<dbReference type="Proteomes" id="UP001610335">
    <property type="component" value="Unassembled WGS sequence"/>
</dbReference>
<dbReference type="PANTHER" id="PTHR16021">
    <property type="entry name" value="MANSC DOMAIN CONTAINING PROTEIN 1"/>
    <property type="match status" value="1"/>
</dbReference>
<evidence type="ECO:0000256" key="2">
    <source>
        <dbReference type="SAM" id="SignalP"/>
    </source>
</evidence>
<feature type="region of interest" description="Disordered" evidence="1">
    <location>
        <begin position="70"/>
        <end position="114"/>
    </location>
</feature>
<evidence type="ECO:0000313" key="4">
    <source>
        <dbReference type="Proteomes" id="UP001610335"/>
    </source>
</evidence>
<proteinExistence type="predicted"/>
<feature type="compositionally biased region" description="Low complexity" evidence="1">
    <location>
        <begin position="197"/>
        <end position="210"/>
    </location>
</feature>
<keyword evidence="4" id="KW-1185">Reference proteome</keyword>
<feature type="compositionally biased region" description="Acidic residues" evidence="1">
    <location>
        <begin position="547"/>
        <end position="566"/>
    </location>
</feature>
<keyword evidence="2" id="KW-0732">Signal</keyword>
<reference evidence="3 4" key="1">
    <citation type="submission" date="2024-07" db="EMBL/GenBank/DDBJ databases">
        <title>Section-level genome sequencing and comparative genomics of Aspergillus sections Usti and Cavernicolus.</title>
        <authorList>
            <consortium name="Lawrence Berkeley National Laboratory"/>
            <person name="Nybo J.L."/>
            <person name="Vesth T.C."/>
            <person name="Theobald S."/>
            <person name="Frisvad J.C."/>
            <person name="Larsen T.O."/>
            <person name="Kjaerboelling I."/>
            <person name="Rothschild-Mancinelli K."/>
            <person name="Lyhne E.K."/>
            <person name="Kogle M.E."/>
            <person name="Barry K."/>
            <person name="Clum A."/>
            <person name="Na H."/>
            <person name="Ledsgaard L."/>
            <person name="Lin J."/>
            <person name="Lipzen A."/>
            <person name="Kuo A."/>
            <person name="Riley R."/>
            <person name="Mondo S."/>
            <person name="LaButti K."/>
            <person name="Haridas S."/>
            <person name="Pangalinan J."/>
            <person name="Salamov A.A."/>
            <person name="Simmons B.A."/>
            <person name="Magnuson J.K."/>
            <person name="Chen J."/>
            <person name="Drula E."/>
            <person name="Henrissat B."/>
            <person name="Wiebenga A."/>
            <person name="Lubbers R.J."/>
            <person name="Gomes A.C."/>
            <person name="Makela M.R."/>
            <person name="Stajich J."/>
            <person name="Grigoriev I.V."/>
            <person name="Mortensen U.H."/>
            <person name="De vries R.P."/>
            <person name="Baker S.E."/>
            <person name="Andersen M.R."/>
        </authorList>
    </citation>
    <scope>NUCLEOTIDE SEQUENCE [LARGE SCALE GENOMIC DNA]</scope>
    <source>
        <strain evidence="3 4">CBS 600.67</strain>
    </source>
</reference>
<feature type="chain" id="PRO_5045324890" evidence="2">
    <location>
        <begin position="24"/>
        <end position="1296"/>
    </location>
</feature>
<feature type="compositionally biased region" description="Low complexity" evidence="1">
    <location>
        <begin position="268"/>
        <end position="280"/>
    </location>
</feature>
<dbReference type="InterPro" id="IPR052660">
    <property type="entry name" value="Erythrocyte_Invasion_ImmMod"/>
</dbReference>
<feature type="compositionally biased region" description="Low complexity" evidence="1">
    <location>
        <begin position="1048"/>
        <end position="1111"/>
    </location>
</feature>
<dbReference type="PANTHER" id="PTHR16021:SF13">
    <property type="entry name" value="ETS DOMAIN-CONTAINING PROTEIN-RELATED"/>
    <property type="match status" value="1"/>
</dbReference>
<feature type="signal peptide" evidence="2">
    <location>
        <begin position="1"/>
        <end position="23"/>
    </location>
</feature>
<name>A0ABR4HKQ6_9EURO</name>
<feature type="region of interest" description="Disordered" evidence="1">
    <location>
        <begin position="1048"/>
        <end position="1155"/>
    </location>
</feature>
<comment type="caution">
    <text evidence="3">The sequence shown here is derived from an EMBL/GenBank/DDBJ whole genome shotgun (WGS) entry which is preliminary data.</text>
</comment>
<feature type="compositionally biased region" description="Polar residues" evidence="1">
    <location>
        <begin position="87"/>
        <end position="114"/>
    </location>
</feature>
<feature type="compositionally biased region" description="Polar residues" evidence="1">
    <location>
        <begin position="183"/>
        <end position="196"/>
    </location>
</feature>
<feature type="region of interest" description="Disordered" evidence="1">
    <location>
        <begin position="987"/>
        <end position="1023"/>
    </location>
</feature>
<evidence type="ECO:0000313" key="3">
    <source>
        <dbReference type="EMBL" id="KAL2816067.1"/>
    </source>
</evidence>
<organism evidence="3 4">
    <name type="scientific">Aspergillus cavernicola</name>
    <dbReference type="NCBI Taxonomy" id="176166"/>
    <lineage>
        <taxon>Eukaryota</taxon>
        <taxon>Fungi</taxon>
        <taxon>Dikarya</taxon>
        <taxon>Ascomycota</taxon>
        <taxon>Pezizomycotina</taxon>
        <taxon>Eurotiomycetes</taxon>
        <taxon>Eurotiomycetidae</taxon>
        <taxon>Eurotiales</taxon>
        <taxon>Aspergillaceae</taxon>
        <taxon>Aspergillus</taxon>
        <taxon>Aspergillus subgen. Nidulantes</taxon>
    </lineage>
</organism>
<protein>
    <submittedName>
        <fullName evidence="3">Uncharacterized protein</fullName>
    </submittedName>
</protein>
<feature type="compositionally biased region" description="Low complexity" evidence="1">
    <location>
        <begin position="70"/>
        <end position="86"/>
    </location>
</feature>